<dbReference type="Proteomes" id="UP000095287">
    <property type="component" value="Unplaced"/>
</dbReference>
<feature type="domain" description="TIL" evidence="5">
    <location>
        <begin position="25"/>
        <end position="80"/>
    </location>
</feature>
<accession>A0A1I7ZPH5</accession>
<dbReference type="InterPro" id="IPR051368">
    <property type="entry name" value="SerProtInhib-TIL_Domain"/>
</dbReference>
<feature type="domain" description="TIL" evidence="5">
    <location>
        <begin position="95"/>
        <end position="146"/>
    </location>
</feature>
<keyword evidence="2" id="KW-0722">Serine protease inhibitor</keyword>
<dbReference type="SUPFAM" id="SSF57567">
    <property type="entry name" value="Serine protease inhibitors"/>
    <property type="match status" value="3"/>
</dbReference>
<keyword evidence="4" id="KW-0732">Signal</keyword>
<dbReference type="PANTHER" id="PTHR23259">
    <property type="entry name" value="RIDDLE"/>
    <property type="match status" value="1"/>
</dbReference>
<dbReference type="GO" id="GO:0004867">
    <property type="term" value="F:serine-type endopeptidase inhibitor activity"/>
    <property type="evidence" value="ECO:0007669"/>
    <property type="project" value="UniProtKB-KW"/>
</dbReference>
<reference evidence="7" key="1">
    <citation type="submission" date="2016-11" db="UniProtKB">
        <authorList>
            <consortium name="WormBaseParasite"/>
        </authorList>
    </citation>
    <scope>IDENTIFICATION</scope>
</reference>
<dbReference type="AlphaFoldDB" id="A0A1I7ZPH5"/>
<evidence type="ECO:0000256" key="3">
    <source>
        <dbReference type="ARBA" id="ARBA00023157"/>
    </source>
</evidence>
<keyword evidence="3" id="KW-1015">Disulfide bond</keyword>
<feature type="signal peptide" evidence="4">
    <location>
        <begin position="1"/>
        <end position="19"/>
    </location>
</feature>
<organism evidence="6 7">
    <name type="scientific">Steinernema glaseri</name>
    <dbReference type="NCBI Taxonomy" id="37863"/>
    <lineage>
        <taxon>Eukaryota</taxon>
        <taxon>Metazoa</taxon>
        <taxon>Ecdysozoa</taxon>
        <taxon>Nematoda</taxon>
        <taxon>Chromadorea</taxon>
        <taxon>Rhabditida</taxon>
        <taxon>Tylenchina</taxon>
        <taxon>Panagrolaimomorpha</taxon>
        <taxon>Strongyloidoidea</taxon>
        <taxon>Steinernematidae</taxon>
        <taxon>Steinernema</taxon>
    </lineage>
</organism>
<feature type="chain" id="PRO_5009313729" evidence="4">
    <location>
        <begin position="20"/>
        <end position="318"/>
    </location>
</feature>
<evidence type="ECO:0000256" key="1">
    <source>
        <dbReference type="ARBA" id="ARBA00022690"/>
    </source>
</evidence>
<keyword evidence="6" id="KW-1185">Reference proteome</keyword>
<sequence>MASERMIALTLFVVATALAQDTPKCRDNEQWMECGTCEGTCDNPSPICTRECKPAKCYCPAHKGFVRFGYTGKCVPATQCPTYSKPAKRSVEHKCGENEEWSDCAGCDEGCENPIRACPASCQQRCACKNGFVRGWDGKCIVKSECTAHPDCASTSCPAETKCIYQPKFCKKAPCPQVACVPIEENPVIKRQTNPLEKTCQENERWTNCGSCEEHCENPRGMKFQACTLECRLQCECLPGYVRGWDEKCIKKEECTAHPECASTTCDAGTRCVWDPKNCLVAPCPQLEPAVCGIQRIALLPLAPKCLASSQMETEPIS</sequence>
<dbReference type="InterPro" id="IPR002919">
    <property type="entry name" value="TIL_dom"/>
</dbReference>
<protein>
    <submittedName>
        <fullName evidence="7">TIL domain-containing protein</fullName>
    </submittedName>
</protein>
<keyword evidence="1" id="KW-0646">Protease inhibitor</keyword>
<dbReference type="Pfam" id="PF01826">
    <property type="entry name" value="TIL"/>
    <property type="match status" value="3"/>
</dbReference>
<proteinExistence type="predicted"/>
<dbReference type="Gene3D" id="2.10.25.10">
    <property type="entry name" value="Laminin"/>
    <property type="match status" value="3"/>
</dbReference>
<evidence type="ECO:0000313" key="6">
    <source>
        <dbReference type="Proteomes" id="UP000095287"/>
    </source>
</evidence>
<feature type="domain" description="TIL" evidence="5">
    <location>
        <begin position="200"/>
        <end position="255"/>
    </location>
</feature>
<evidence type="ECO:0000259" key="5">
    <source>
        <dbReference type="Pfam" id="PF01826"/>
    </source>
</evidence>
<dbReference type="PANTHER" id="PTHR23259:SF82">
    <property type="entry name" value="SERINE PROTEASE INHIBITOR 1 PROTEIN"/>
    <property type="match status" value="1"/>
</dbReference>
<evidence type="ECO:0000313" key="7">
    <source>
        <dbReference type="WBParaSite" id="L893_g28225.t1"/>
    </source>
</evidence>
<dbReference type="InterPro" id="IPR036084">
    <property type="entry name" value="Ser_inhib-like_sf"/>
</dbReference>
<evidence type="ECO:0000256" key="4">
    <source>
        <dbReference type="SAM" id="SignalP"/>
    </source>
</evidence>
<dbReference type="CDD" id="cd19941">
    <property type="entry name" value="TIL"/>
    <property type="match status" value="3"/>
</dbReference>
<dbReference type="WBParaSite" id="L893_g28225.t1">
    <property type="protein sequence ID" value="L893_g28225.t1"/>
    <property type="gene ID" value="L893_g28225"/>
</dbReference>
<evidence type="ECO:0000256" key="2">
    <source>
        <dbReference type="ARBA" id="ARBA00022900"/>
    </source>
</evidence>
<name>A0A1I7ZPH5_9BILA</name>